<dbReference type="Proteomes" id="UP000028725">
    <property type="component" value="Unassembled WGS sequence"/>
</dbReference>
<reference evidence="1 2" key="1">
    <citation type="submission" date="2014-04" db="EMBL/GenBank/DDBJ databases">
        <title>Genome assembly of Hyalangium minutum DSM 14724.</title>
        <authorList>
            <person name="Sharma G."/>
            <person name="Subramanian S."/>
        </authorList>
    </citation>
    <scope>NUCLEOTIDE SEQUENCE [LARGE SCALE GENOMIC DNA]</scope>
    <source>
        <strain evidence="1 2">DSM 14724</strain>
    </source>
</reference>
<dbReference type="STRING" id="394096.DB31_6633"/>
<proteinExistence type="predicted"/>
<sequence length="168" mass="18066">MTAQAEGLAPVRDYVNLRLGASSGSKRLEMCLELSPLEALSVEACGTGSEILHHENSPELAHFRAKYTLTQWKTEVGWLQPRLGLGFTELQVGADDAGFKFFGVGPRGVETAGPEASLGIRGLYPLGSYFDLVGELSFSMAWLKYAPQLVTPQSQLQPAVSFTLGGGF</sequence>
<dbReference type="EMBL" id="JMCB01000004">
    <property type="protein sequence ID" value="KFE69658.1"/>
    <property type="molecule type" value="Genomic_DNA"/>
</dbReference>
<accession>A0A085WPP5</accession>
<dbReference type="AlphaFoldDB" id="A0A085WPP5"/>
<gene>
    <name evidence="1" type="ORF">DB31_6633</name>
</gene>
<evidence type="ECO:0000313" key="2">
    <source>
        <dbReference type="Proteomes" id="UP000028725"/>
    </source>
</evidence>
<keyword evidence="2" id="KW-1185">Reference proteome</keyword>
<organism evidence="1 2">
    <name type="scientific">Hyalangium minutum</name>
    <dbReference type="NCBI Taxonomy" id="394096"/>
    <lineage>
        <taxon>Bacteria</taxon>
        <taxon>Pseudomonadati</taxon>
        <taxon>Myxococcota</taxon>
        <taxon>Myxococcia</taxon>
        <taxon>Myxococcales</taxon>
        <taxon>Cystobacterineae</taxon>
        <taxon>Archangiaceae</taxon>
        <taxon>Hyalangium</taxon>
    </lineage>
</organism>
<comment type="caution">
    <text evidence="1">The sequence shown here is derived from an EMBL/GenBank/DDBJ whole genome shotgun (WGS) entry which is preliminary data.</text>
</comment>
<protein>
    <recommendedName>
        <fullName evidence="3">Haemolysin activator HlyB C-terminal domain-containing protein</fullName>
    </recommendedName>
</protein>
<evidence type="ECO:0000313" key="1">
    <source>
        <dbReference type="EMBL" id="KFE69658.1"/>
    </source>
</evidence>
<evidence type="ECO:0008006" key="3">
    <source>
        <dbReference type="Google" id="ProtNLM"/>
    </source>
</evidence>
<name>A0A085WPP5_9BACT</name>